<protein>
    <submittedName>
        <fullName evidence="1">Uncharacterized protein</fullName>
    </submittedName>
</protein>
<name>F0F6I6_9BACT</name>
<dbReference type="STRING" id="888743.HMPREF9141_1208"/>
<sequence>MQQTFPTAWEYEFQASGQLFPSNRECKSQAVGNTVAVVCGYDHTIATILTAGCLFAYPVILRPLLADTLSMPCNHLSVWE</sequence>
<evidence type="ECO:0000313" key="1">
    <source>
        <dbReference type="EMBL" id="EGC20268.1"/>
    </source>
</evidence>
<dbReference type="AlphaFoldDB" id="F0F6I6"/>
<keyword evidence="2" id="KW-1185">Reference proteome</keyword>
<comment type="caution">
    <text evidence="1">The sequence shown here is derived from an EMBL/GenBank/DDBJ whole genome shotgun (WGS) entry which is preliminary data.</text>
</comment>
<dbReference type="HOGENOM" id="CLU_2586807_0_0_10"/>
<gene>
    <name evidence="1" type="ORF">HMPREF9141_1208</name>
</gene>
<organism evidence="1 2">
    <name type="scientific">Prevotella multiformis DSM 16608</name>
    <dbReference type="NCBI Taxonomy" id="888743"/>
    <lineage>
        <taxon>Bacteria</taxon>
        <taxon>Pseudomonadati</taxon>
        <taxon>Bacteroidota</taxon>
        <taxon>Bacteroidia</taxon>
        <taxon>Bacteroidales</taxon>
        <taxon>Prevotellaceae</taxon>
        <taxon>Prevotella</taxon>
    </lineage>
</organism>
<dbReference type="EMBL" id="AEWX01000017">
    <property type="protein sequence ID" value="EGC20268.1"/>
    <property type="molecule type" value="Genomic_DNA"/>
</dbReference>
<evidence type="ECO:0000313" key="2">
    <source>
        <dbReference type="Proteomes" id="UP000005697"/>
    </source>
</evidence>
<proteinExistence type="predicted"/>
<dbReference type="Proteomes" id="UP000005697">
    <property type="component" value="Unassembled WGS sequence"/>
</dbReference>
<reference evidence="1 2" key="1">
    <citation type="submission" date="2011-01" db="EMBL/GenBank/DDBJ databases">
        <authorList>
            <person name="Muzny D."/>
            <person name="Qin X."/>
            <person name="Deng J."/>
            <person name="Jiang H."/>
            <person name="Liu Y."/>
            <person name="Qu J."/>
            <person name="Song X.-Z."/>
            <person name="Zhang L."/>
            <person name="Thornton R."/>
            <person name="Coyle M."/>
            <person name="Francisco L."/>
            <person name="Jackson L."/>
            <person name="Javaid M."/>
            <person name="Korchina V."/>
            <person name="Kovar C."/>
            <person name="Mata R."/>
            <person name="Mathew T."/>
            <person name="Ngo R."/>
            <person name="Nguyen L."/>
            <person name="Nguyen N."/>
            <person name="Okwuonu G."/>
            <person name="Ongeri F."/>
            <person name="Pham C."/>
            <person name="Simmons D."/>
            <person name="Wilczek-Boney K."/>
            <person name="Hale W."/>
            <person name="Jakkamsetti A."/>
            <person name="Pham P."/>
            <person name="Ruth R."/>
            <person name="San Lucas F."/>
            <person name="Warren J."/>
            <person name="Zhang J."/>
            <person name="Zhao Z."/>
            <person name="Zhou C."/>
            <person name="Zhu D."/>
            <person name="Lee S."/>
            <person name="Bess C."/>
            <person name="Blankenburg K."/>
            <person name="Forbes L."/>
            <person name="Fu Q."/>
            <person name="Gubbala S."/>
            <person name="Hirani K."/>
            <person name="Jayaseelan J.C."/>
            <person name="Lara F."/>
            <person name="Munidasa M."/>
            <person name="Palculict T."/>
            <person name="Patil S."/>
            <person name="Pu L.-L."/>
            <person name="Saada N."/>
            <person name="Tang L."/>
            <person name="Weissenberger G."/>
            <person name="Zhu Y."/>
            <person name="Hemphill L."/>
            <person name="Shang Y."/>
            <person name="Youmans B."/>
            <person name="Ayvaz T."/>
            <person name="Ross M."/>
            <person name="Santibanez J."/>
            <person name="Aqrawi P."/>
            <person name="Gross S."/>
            <person name="Joshi V."/>
            <person name="Fowler G."/>
            <person name="Nazareth L."/>
            <person name="Reid J."/>
            <person name="Worley K."/>
            <person name="Petrosino J."/>
            <person name="Highlander S."/>
            <person name="Gibbs R."/>
        </authorList>
    </citation>
    <scope>NUCLEOTIDE SEQUENCE [LARGE SCALE GENOMIC DNA]</scope>
    <source>
        <strain evidence="1 2">DSM 16608</strain>
    </source>
</reference>
<accession>F0F6I6</accession>